<comment type="similarity">
    <text evidence="3">Belongs to the P-Pant transferase superfamily. EntD family.</text>
</comment>
<dbReference type="AlphaFoldDB" id="D0KZC7"/>
<evidence type="ECO:0000256" key="13">
    <source>
        <dbReference type="PIRSR" id="PIRSR603542-2"/>
    </source>
</evidence>
<feature type="binding site" evidence="12">
    <location>
        <position position="187"/>
    </location>
    <ligand>
        <name>CoA</name>
        <dbReference type="ChEBI" id="CHEBI:57287"/>
    </ligand>
</feature>
<evidence type="ECO:0000256" key="7">
    <source>
        <dbReference type="ARBA" id="ARBA00023191"/>
    </source>
</evidence>
<evidence type="ECO:0000256" key="1">
    <source>
        <dbReference type="ARBA" id="ARBA00003937"/>
    </source>
</evidence>
<dbReference type="PRINTS" id="PR01399">
    <property type="entry name" value="ENTSNTHTASED"/>
</dbReference>
<evidence type="ECO:0000256" key="8">
    <source>
        <dbReference type="ARBA" id="ARBA00029894"/>
    </source>
</evidence>
<feature type="binding site" evidence="12">
    <location>
        <position position="191"/>
    </location>
    <ligand>
        <name>CoA</name>
        <dbReference type="ChEBI" id="CHEBI:57287"/>
    </ligand>
</feature>
<dbReference type="GO" id="GO:0005886">
    <property type="term" value="C:plasma membrane"/>
    <property type="evidence" value="ECO:0007669"/>
    <property type="project" value="TreeGrafter"/>
</dbReference>
<evidence type="ECO:0000256" key="11">
    <source>
        <dbReference type="ARBA" id="ARBA00049191"/>
    </source>
</evidence>
<dbReference type="eggNOG" id="COG2977">
    <property type="taxonomic scope" value="Bacteria"/>
</dbReference>
<reference evidence="16 17" key="1">
    <citation type="submission" date="2009-10" db="EMBL/GenBank/DDBJ databases">
        <title>Complete sequence of Halothiobacillus neapolitanus c2.</title>
        <authorList>
            <consortium name="US DOE Joint Genome Institute"/>
            <person name="Lucas S."/>
            <person name="Copeland A."/>
            <person name="Lapidus A."/>
            <person name="Glavina del Rio T."/>
            <person name="Tice H."/>
            <person name="Bruce D."/>
            <person name="Goodwin L."/>
            <person name="Pitluck S."/>
            <person name="Davenport K."/>
            <person name="Brettin T."/>
            <person name="Detter J.C."/>
            <person name="Han C."/>
            <person name="Tapia R."/>
            <person name="Larimer F."/>
            <person name="Land M."/>
            <person name="Hauser L."/>
            <person name="Kyrpides N."/>
            <person name="Mikhailova N."/>
            <person name="Kerfeld C."/>
            <person name="Cannon G."/>
            <person name="Heinhort S."/>
        </authorList>
    </citation>
    <scope>NUCLEOTIDE SEQUENCE [LARGE SCALE GENOMIC DNA]</scope>
    <source>
        <strain evidence="17">ATCC 23641 / c2</strain>
    </source>
</reference>
<dbReference type="Gene3D" id="3.90.470.20">
    <property type="entry name" value="4'-phosphopantetheinyl transferase domain"/>
    <property type="match status" value="1"/>
</dbReference>
<dbReference type="UniPathway" id="UPA00017"/>
<evidence type="ECO:0000256" key="4">
    <source>
        <dbReference type="ARBA" id="ARBA00011503"/>
    </source>
</evidence>
<evidence type="ECO:0000256" key="5">
    <source>
        <dbReference type="ARBA" id="ARBA00019087"/>
    </source>
</evidence>
<evidence type="ECO:0000256" key="3">
    <source>
        <dbReference type="ARBA" id="ARBA00008342"/>
    </source>
</evidence>
<evidence type="ECO:0000256" key="6">
    <source>
        <dbReference type="ARBA" id="ARBA00022679"/>
    </source>
</evidence>
<keyword evidence="13" id="KW-0460">Magnesium</keyword>
<organism evidence="16 17">
    <name type="scientific">Halothiobacillus neapolitanus (strain ATCC 23641 / DSM 15147 / CIP 104769 / NCIMB 8539 / c2)</name>
    <name type="common">Thiobacillus neapolitanus</name>
    <dbReference type="NCBI Taxonomy" id="555778"/>
    <lineage>
        <taxon>Bacteria</taxon>
        <taxon>Pseudomonadati</taxon>
        <taxon>Pseudomonadota</taxon>
        <taxon>Gammaproteobacteria</taxon>
        <taxon>Chromatiales</taxon>
        <taxon>Halothiobacillaceae</taxon>
        <taxon>Halothiobacillus</taxon>
    </lineage>
</organism>
<dbReference type="HOGENOM" id="CLU_075076_2_0_6"/>
<dbReference type="KEGG" id="hna:Hneap_0962"/>
<comment type="function">
    <text evidence="1">Involved in the biosynthesis of the siderophore enterobactin (enterochelin), which is a macrocyclic trimeric lactone of N-(2,3-dihydroxybenzoyl)-serine. The serine trilactone serves as a scaffolding for the three catechol functionalities that provide hexadentate coordination for the tightly ligated iron(2+) atoms. Plays an essential role in the assembly of the enterobactin by catalyzing the transfer of the 4'-phosphopantetheine (Ppant) moiety from coenzyme A to the apo-domains of both EntB (ArCP domain) and EntF (PCP domain) to yield their holo-forms which make them competent for the activation of 2,3-dihydroxybenzoate (DHB) and L-serine, respectively.</text>
</comment>
<dbReference type="InterPro" id="IPR003542">
    <property type="entry name" value="Enbac_synth_compD-like"/>
</dbReference>
<name>D0KZC7_HALNC</name>
<protein>
    <recommendedName>
        <fullName evidence="5">Enterobactin synthase component D</fullName>
    </recommendedName>
    <alternativeName>
        <fullName evidence="8">4'-phosphopantetheinyl transferase EntD</fullName>
    </alternativeName>
    <alternativeName>
        <fullName evidence="9">Enterochelin synthase D</fullName>
    </alternativeName>
</protein>
<comment type="catalytic activity">
    <reaction evidence="10">
        <text>apo-[aryl-carrier protein] + CoA = holo-[aryl-carrier protein] + adenosine 3',5'-bisphosphate + H(+)</text>
        <dbReference type="Rhea" id="RHEA:48404"/>
        <dbReference type="Rhea" id="RHEA-COMP:15903"/>
        <dbReference type="Rhea" id="RHEA-COMP:17557"/>
        <dbReference type="ChEBI" id="CHEBI:15378"/>
        <dbReference type="ChEBI" id="CHEBI:29999"/>
        <dbReference type="ChEBI" id="CHEBI:57287"/>
        <dbReference type="ChEBI" id="CHEBI:58343"/>
        <dbReference type="ChEBI" id="CHEBI:64479"/>
    </reaction>
</comment>
<evidence type="ECO:0000313" key="17">
    <source>
        <dbReference type="Proteomes" id="UP000009102"/>
    </source>
</evidence>
<dbReference type="InterPro" id="IPR008278">
    <property type="entry name" value="4-PPantetheinyl_Trfase_dom"/>
</dbReference>
<evidence type="ECO:0000259" key="15">
    <source>
        <dbReference type="Pfam" id="PF17837"/>
    </source>
</evidence>
<evidence type="ECO:0000256" key="10">
    <source>
        <dbReference type="ARBA" id="ARBA00049176"/>
    </source>
</evidence>
<comment type="catalytic activity">
    <reaction evidence="11">
        <text>apo-[peptidyl-carrier protein] + CoA = holo-[peptidyl-carrier protein] + adenosine 3',5'-bisphosphate + H(+)</text>
        <dbReference type="Rhea" id="RHEA:46228"/>
        <dbReference type="Rhea" id="RHEA-COMP:11479"/>
        <dbReference type="Rhea" id="RHEA-COMP:11480"/>
        <dbReference type="ChEBI" id="CHEBI:15378"/>
        <dbReference type="ChEBI" id="CHEBI:29999"/>
        <dbReference type="ChEBI" id="CHEBI:57287"/>
        <dbReference type="ChEBI" id="CHEBI:58343"/>
        <dbReference type="ChEBI" id="CHEBI:64479"/>
    </reaction>
</comment>
<dbReference type="EMBL" id="CP001801">
    <property type="protein sequence ID" value="ACX95800.1"/>
    <property type="molecule type" value="Genomic_DNA"/>
</dbReference>
<keyword evidence="6 16" id="KW-0808">Transferase</keyword>
<dbReference type="STRING" id="555778.Hneap_0962"/>
<keyword evidence="13" id="KW-0479">Metal-binding</keyword>
<dbReference type="PANTHER" id="PTHR38096">
    <property type="entry name" value="ENTEROBACTIN SYNTHASE COMPONENT D"/>
    <property type="match status" value="1"/>
</dbReference>
<keyword evidence="17" id="KW-1185">Reference proteome</keyword>
<sequence length="255" mass="28422">MNRTSPSRNFSNMTEALLGTLPSIKYPLESVWLPPQHKLDGGTSIGISLSQLDHILKQVNLTEIHPTVPSRAVRKRQLEFVGGRLCAERVASELGHSSIQVGRTYKGEPIWPPGLHGSITHTDGFAYAFAVRSSSCSGVGIDSEWITDSDFTLECIMSKCCTQFEKQNWLGNSDNYLIGSLIFSAKEAGYKAIHHKFDCFIDFIQFEVTELHKNRGLLIMKPTSDSKLTKTIQSIQVRFWVQVGVKSVIHTLAII</sequence>
<dbReference type="GO" id="GO:0008897">
    <property type="term" value="F:holo-[acyl-carrier-protein] synthase activity"/>
    <property type="evidence" value="ECO:0007669"/>
    <property type="project" value="InterPro"/>
</dbReference>
<dbReference type="RefSeq" id="WP_012823836.1">
    <property type="nucleotide sequence ID" value="NC_013422.1"/>
</dbReference>
<comment type="cofactor">
    <cofactor evidence="13">
        <name>Mg(2+)</name>
        <dbReference type="ChEBI" id="CHEBI:18420"/>
    </cofactor>
</comment>
<comment type="subunit">
    <text evidence="4">EntB, EntD, EntE, and EntF form a multienzyme complex called enterobactin synthase.</text>
</comment>
<evidence type="ECO:0000259" key="14">
    <source>
        <dbReference type="Pfam" id="PF01648"/>
    </source>
</evidence>
<feature type="binding site" evidence="12">
    <location>
        <position position="142"/>
    </location>
    <ligand>
        <name>CoA</name>
        <dbReference type="ChEBI" id="CHEBI:57287"/>
    </ligand>
</feature>
<feature type="domain" description="4'-phosphopantetheinyl transferase N-terminal" evidence="15">
    <location>
        <begin position="70"/>
        <end position="129"/>
    </location>
</feature>
<dbReference type="GO" id="GO:0009239">
    <property type="term" value="P:enterobactin biosynthetic process"/>
    <property type="evidence" value="ECO:0007669"/>
    <property type="project" value="UniProtKB-UniPathway"/>
</dbReference>
<evidence type="ECO:0000256" key="9">
    <source>
        <dbReference type="ARBA" id="ARBA00031996"/>
    </source>
</evidence>
<proteinExistence type="inferred from homology"/>
<gene>
    <name evidence="16" type="ordered locus">Hneap_0962</name>
</gene>
<evidence type="ECO:0000256" key="2">
    <source>
        <dbReference type="ARBA" id="ARBA00004993"/>
    </source>
</evidence>
<evidence type="ECO:0000256" key="12">
    <source>
        <dbReference type="PIRSR" id="PIRSR603542-1"/>
    </source>
</evidence>
<dbReference type="PANTHER" id="PTHR38096:SF1">
    <property type="entry name" value="ENTEROBACTIN SYNTHASE COMPONENT D"/>
    <property type="match status" value="1"/>
</dbReference>
<evidence type="ECO:0000313" key="16">
    <source>
        <dbReference type="EMBL" id="ACX95800.1"/>
    </source>
</evidence>
<dbReference type="Pfam" id="PF17837">
    <property type="entry name" value="4PPT_N"/>
    <property type="match status" value="1"/>
</dbReference>
<dbReference type="InterPro" id="IPR037143">
    <property type="entry name" value="4-PPantetheinyl_Trfase_dom_sf"/>
</dbReference>
<dbReference type="GO" id="GO:0009366">
    <property type="term" value="C:enterobactin synthetase complex"/>
    <property type="evidence" value="ECO:0007669"/>
    <property type="project" value="InterPro"/>
</dbReference>
<feature type="binding site" evidence="13">
    <location>
        <position position="142"/>
    </location>
    <ligand>
        <name>Mg(2+)</name>
        <dbReference type="ChEBI" id="CHEBI:18420"/>
    </ligand>
</feature>
<dbReference type="GO" id="GO:0000287">
    <property type="term" value="F:magnesium ion binding"/>
    <property type="evidence" value="ECO:0007669"/>
    <property type="project" value="InterPro"/>
</dbReference>
<feature type="binding site" evidence="12">
    <location>
        <begin position="120"/>
        <end position="121"/>
    </location>
    <ligand>
        <name>CoA</name>
        <dbReference type="ChEBI" id="CHEBI:57287"/>
    </ligand>
</feature>
<dbReference type="InterPro" id="IPR041354">
    <property type="entry name" value="4PPT_N"/>
</dbReference>
<accession>D0KZC7</accession>
<feature type="binding site" evidence="12">
    <location>
        <position position="84"/>
    </location>
    <ligand>
        <name>CoA</name>
        <dbReference type="ChEBI" id="CHEBI:57287"/>
    </ligand>
</feature>
<comment type="pathway">
    <text evidence="2">Siderophore biosynthesis; enterobactin biosynthesis.</text>
</comment>
<dbReference type="Pfam" id="PF01648">
    <property type="entry name" value="ACPS"/>
    <property type="match status" value="1"/>
</dbReference>
<feature type="binding site" evidence="13">
    <location>
        <position position="144"/>
    </location>
    <ligand>
        <name>Mg(2+)</name>
        <dbReference type="ChEBI" id="CHEBI:18420"/>
    </ligand>
</feature>
<dbReference type="Proteomes" id="UP000009102">
    <property type="component" value="Chromosome"/>
</dbReference>
<feature type="domain" description="4'-phosphopantetheinyl transferase" evidence="14">
    <location>
        <begin position="138"/>
        <end position="243"/>
    </location>
</feature>
<feature type="binding site" evidence="12">
    <location>
        <position position="76"/>
    </location>
    <ligand>
        <name>CoA</name>
        <dbReference type="ChEBI" id="CHEBI:57287"/>
    </ligand>
</feature>
<keyword evidence="7" id="KW-0259">Enterobactin biosynthesis</keyword>
<dbReference type="OrthoDB" id="8210607at2"/>
<dbReference type="SUPFAM" id="SSF56214">
    <property type="entry name" value="4'-phosphopantetheinyl transferase"/>
    <property type="match status" value="1"/>
</dbReference>